<name>A0A9J6ZT84_9BACT</name>
<evidence type="ECO:0000313" key="5">
    <source>
        <dbReference type="EMBL" id="URW80877.1"/>
    </source>
</evidence>
<dbReference type="InterPro" id="IPR002347">
    <property type="entry name" value="SDR_fam"/>
</dbReference>
<keyword evidence="6" id="KW-1185">Reference proteome</keyword>
<dbReference type="InterPro" id="IPR057326">
    <property type="entry name" value="KR_dom"/>
</dbReference>
<dbReference type="PANTHER" id="PTHR44196">
    <property type="entry name" value="DEHYDROGENASE/REDUCTASE SDR FAMILY MEMBER 7B"/>
    <property type="match status" value="1"/>
</dbReference>
<dbReference type="KEGG" id="alkq:M9189_05870"/>
<dbReference type="SMART" id="SM00822">
    <property type="entry name" value="PKS_KR"/>
    <property type="match status" value="1"/>
</dbReference>
<evidence type="ECO:0000256" key="2">
    <source>
        <dbReference type="ARBA" id="ARBA00023002"/>
    </source>
</evidence>
<dbReference type="NCBIfam" id="NF004825">
    <property type="entry name" value="PRK06181.1"/>
    <property type="match status" value="1"/>
</dbReference>
<dbReference type="RefSeq" id="WP_250725371.1">
    <property type="nucleotide sequence ID" value="NZ_CP098400.1"/>
</dbReference>
<reference evidence="5" key="2">
    <citation type="submission" date="2022-06" db="EMBL/GenBank/DDBJ databases">
        <title>Xiashengella guii gen. nov. sp. nov., a bacterium isolated form anaerobic digestion tank.</title>
        <authorList>
            <person name="Huang H."/>
        </authorList>
    </citation>
    <scope>NUCLEOTIDE SEQUENCE</scope>
    <source>
        <strain evidence="5">Ai-910</strain>
    </source>
</reference>
<sequence length="269" mass="29597">MKDKVVIITGASSGIGLACAREFAHRGALVSVCARSADKLEEIKSEFDAAGHKLLVTEADVSREEDCKRLIDNTVREFGKIDILINNAGMSMRALFIDLHLDVMRKLMDINFWGTVYCTKYALPYILEQKGSVVGVSSIAGFIGLPGRAGYSASKYAMHGFLNTLRVENLRKGLHVLIVAPGFTASNIRKTALTADGSAQGETPRNENKMMSAEEVALRIIKAIQKRKRTLILTFVEGKLTVFLSKWLPALVDKLSYNVMAKEPDSPFK</sequence>
<dbReference type="InterPro" id="IPR036291">
    <property type="entry name" value="NAD(P)-bd_dom_sf"/>
</dbReference>
<dbReference type="Proteomes" id="UP001056426">
    <property type="component" value="Chromosome"/>
</dbReference>
<gene>
    <name evidence="5" type="ORF">M9189_05870</name>
</gene>
<organism evidence="5 6">
    <name type="scientific">Xiashengella succiniciproducens</name>
    <dbReference type="NCBI Taxonomy" id="2949635"/>
    <lineage>
        <taxon>Bacteria</taxon>
        <taxon>Pseudomonadati</taxon>
        <taxon>Bacteroidota</taxon>
        <taxon>Bacteroidia</taxon>
        <taxon>Marinilabiliales</taxon>
        <taxon>Marinilabiliaceae</taxon>
        <taxon>Xiashengella</taxon>
    </lineage>
</organism>
<keyword evidence="2" id="KW-0560">Oxidoreductase</keyword>
<dbReference type="PROSITE" id="PS00061">
    <property type="entry name" value="ADH_SHORT"/>
    <property type="match status" value="1"/>
</dbReference>
<dbReference type="PRINTS" id="PR00080">
    <property type="entry name" value="SDRFAMILY"/>
</dbReference>
<proteinExistence type="inferred from homology"/>
<dbReference type="SUPFAM" id="SSF51735">
    <property type="entry name" value="NAD(P)-binding Rossmann-fold domains"/>
    <property type="match status" value="1"/>
</dbReference>
<dbReference type="PROSITE" id="PS51257">
    <property type="entry name" value="PROKAR_LIPOPROTEIN"/>
    <property type="match status" value="1"/>
</dbReference>
<dbReference type="EMBL" id="CP098400">
    <property type="protein sequence ID" value="URW80877.1"/>
    <property type="molecule type" value="Genomic_DNA"/>
</dbReference>
<dbReference type="FunFam" id="3.40.50.720:FF:000084">
    <property type="entry name" value="Short-chain dehydrogenase reductase"/>
    <property type="match status" value="1"/>
</dbReference>
<dbReference type="Gene3D" id="3.40.50.720">
    <property type="entry name" value="NAD(P)-binding Rossmann-like Domain"/>
    <property type="match status" value="1"/>
</dbReference>
<protein>
    <submittedName>
        <fullName evidence="5">SDR family oxidoreductase</fullName>
    </submittedName>
</protein>
<dbReference type="GO" id="GO:0016020">
    <property type="term" value="C:membrane"/>
    <property type="evidence" value="ECO:0007669"/>
    <property type="project" value="TreeGrafter"/>
</dbReference>
<dbReference type="PANTHER" id="PTHR44196:SF1">
    <property type="entry name" value="DEHYDROGENASE_REDUCTASE SDR FAMILY MEMBER 7B"/>
    <property type="match status" value="1"/>
</dbReference>
<dbReference type="InterPro" id="IPR020904">
    <property type="entry name" value="Sc_DH/Rdtase_CS"/>
</dbReference>
<dbReference type="AlphaFoldDB" id="A0A9J6ZT84"/>
<evidence type="ECO:0000259" key="4">
    <source>
        <dbReference type="SMART" id="SM00822"/>
    </source>
</evidence>
<evidence type="ECO:0000256" key="1">
    <source>
        <dbReference type="ARBA" id="ARBA00006484"/>
    </source>
</evidence>
<dbReference type="Pfam" id="PF00106">
    <property type="entry name" value="adh_short"/>
    <property type="match status" value="1"/>
</dbReference>
<dbReference type="PRINTS" id="PR00081">
    <property type="entry name" value="GDHRDH"/>
</dbReference>
<dbReference type="GO" id="GO:0016491">
    <property type="term" value="F:oxidoreductase activity"/>
    <property type="evidence" value="ECO:0007669"/>
    <property type="project" value="UniProtKB-KW"/>
</dbReference>
<evidence type="ECO:0000313" key="6">
    <source>
        <dbReference type="Proteomes" id="UP001056426"/>
    </source>
</evidence>
<feature type="domain" description="Ketoreductase" evidence="4">
    <location>
        <begin position="4"/>
        <end position="186"/>
    </location>
</feature>
<evidence type="ECO:0000256" key="3">
    <source>
        <dbReference type="RuleBase" id="RU000363"/>
    </source>
</evidence>
<comment type="similarity">
    <text evidence="1 3">Belongs to the short-chain dehydrogenases/reductases (SDR) family.</text>
</comment>
<reference evidence="5" key="1">
    <citation type="submission" date="2022-05" db="EMBL/GenBank/DDBJ databases">
        <authorList>
            <person name="Sun X."/>
        </authorList>
    </citation>
    <scope>NUCLEOTIDE SEQUENCE</scope>
    <source>
        <strain evidence="5">Ai-910</strain>
    </source>
</reference>
<accession>A0A9J6ZT84</accession>